<dbReference type="AlphaFoldDB" id="A0A2V0NZ39"/>
<protein>
    <submittedName>
        <fullName evidence="2">Uncharacterized protein</fullName>
    </submittedName>
</protein>
<evidence type="ECO:0000313" key="2">
    <source>
        <dbReference type="EMBL" id="GBF92901.1"/>
    </source>
</evidence>
<reference evidence="2 3" key="1">
    <citation type="journal article" date="2018" name="Sci. Rep.">
        <title>Raphidocelis subcapitata (=Pseudokirchneriella subcapitata) provides an insight into genome evolution and environmental adaptations in the Sphaeropleales.</title>
        <authorList>
            <person name="Suzuki S."/>
            <person name="Yamaguchi H."/>
            <person name="Nakajima N."/>
            <person name="Kawachi M."/>
        </authorList>
    </citation>
    <scope>NUCLEOTIDE SEQUENCE [LARGE SCALE GENOMIC DNA]</scope>
    <source>
        <strain evidence="2 3">NIES-35</strain>
    </source>
</reference>
<feature type="region of interest" description="Disordered" evidence="1">
    <location>
        <begin position="14"/>
        <end position="40"/>
    </location>
</feature>
<accession>A0A2V0NZ39</accession>
<evidence type="ECO:0000313" key="3">
    <source>
        <dbReference type="Proteomes" id="UP000247498"/>
    </source>
</evidence>
<dbReference type="EMBL" id="BDRX01000036">
    <property type="protein sequence ID" value="GBF92901.1"/>
    <property type="molecule type" value="Genomic_DNA"/>
</dbReference>
<sequence length="118" mass="13026">MSGGLDAPWAVFRRFPQRSRPARRADAPAAPTPPHARPAPASQVALLRTLLAEDQYVPVADADFEHAAGHDCLWLVRWLVTSLGADYTRRLLRALGRTPLLLAFVGLTELPELISLYM</sequence>
<name>A0A2V0NZ39_9CHLO</name>
<comment type="caution">
    <text evidence="2">The sequence shown here is derived from an EMBL/GenBank/DDBJ whole genome shotgun (WGS) entry which is preliminary data.</text>
</comment>
<organism evidence="2 3">
    <name type="scientific">Raphidocelis subcapitata</name>
    <dbReference type="NCBI Taxonomy" id="307507"/>
    <lineage>
        <taxon>Eukaryota</taxon>
        <taxon>Viridiplantae</taxon>
        <taxon>Chlorophyta</taxon>
        <taxon>core chlorophytes</taxon>
        <taxon>Chlorophyceae</taxon>
        <taxon>CS clade</taxon>
        <taxon>Sphaeropleales</taxon>
        <taxon>Selenastraceae</taxon>
        <taxon>Raphidocelis</taxon>
    </lineage>
</organism>
<keyword evidence="3" id="KW-1185">Reference proteome</keyword>
<gene>
    <name evidence="2" type="ORF">Rsub_05737</name>
</gene>
<dbReference type="Proteomes" id="UP000247498">
    <property type="component" value="Unassembled WGS sequence"/>
</dbReference>
<evidence type="ECO:0000256" key="1">
    <source>
        <dbReference type="SAM" id="MobiDB-lite"/>
    </source>
</evidence>
<proteinExistence type="predicted"/>
<dbReference type="InParanoid" id="A0A2V0NZ39"/>